<comment type="caution">
    <text evidence="3">The sequence shown here is derived from an EMBL/GenBank/DDBJ whole genome shotgun (WGS) entry which is preliminary data.</text>
</comment>
<keyword evidence="1" id="KW-1133">Transmembrane helix</keyword>
<dbReference type="EMBL" id="QLMA01000001">
    <property type="protein sequence ID" value="RAJ88196.1"/>
    <property type="molecule type" value="Genomic_DNA"/>
</dbReference>
<evidence type="ECO:0000256" key="1">
    <source>
        <dbReference type="SAM" id="Phobius"/>
    </source>
</evidence>
<feature type="chain" id="PRO_5016285729" evidence="2">
    <location>
        <begin position="20"/>
        <end position="266"/>
    </location>
</feature>
<dbReference type="OrthoDB" id="196355at2"/>
<accession>A0A327WFP9</accession>
<evidence type="ECO:0000256" key="2">
    <source>
        <dbReference type="SAM" id="SignalP"/>
    </source>
</evidence>
<protein>
    <submittedName>
        <fullName evidence="3">Uncharacterized protein DUF2167</fullName>
    </submittedName>
</protein>
<gene>
    <name evidence="3" type="ORF">CLV59_101963</name>
</gene>
<dbReference type="RefSeq" id="WP_111590840.1">
    <property type="nucleotide sequence ID" value="NZ_QLMA01000001.1"/>
</dbReference>
<proteinExistence type="predicted"/>
<dbReference type="InterPro" id="IPR018682">
    <property type="entry name" value="DUF2167_membr"/>
</dbReference>
<keyword evidence="4" id="KW-1185">Reference proteome</keyword>
<evidence type="ECO:0000313" key="4">
    <source>
        <dbReference type="Proteomes" id="UP000249819"/>
    </source>
</evidence>
<organism evidence="3 4">
    <name type="scientific">Chitinophaga dinghuensis</name>
    <dbReference type="NCBI Taxonomy" id="1539050"/>
    <lineage>
        <taxon>Bacteria</taxon>
        <taxon>Pseudomonadati</taxon>
        <taxon>Bacteroidota</taxon>
        <taxon>Chitinophagia</taxon>
        <taxon>Chitinophagales</taxon>
        <taxon>Chitinophagaceae</taxon>
        <taxon>Chitinophaga</taxon>
    </lineage>
</organism>
<reference evidence="3 4" key="1">
    <citation type="submission" date="2018-06" db="EMBL/GenBank/DDBJ databases">
        <title>Genomic Encyclopedia of Archaeal and Bacterial Type Strains, Phase II (KMG-II): from individual species to whole genera.</title>
        <authorList>
            <person name="Goeker M."/>
        </authorList>
    </citation>
    <scope>NUCLEOTIDE SEQUENCE [LARGE SCALE GENOMIC DNA]</scope>
    <source>
        <strain evidence="3 4">DSM 29821</strain>
    </source>
</reference>
<sequence>MHRICWVFCFLIIHSTAFGTGIDSAISHFKWQHKEQVLPEGIKMSVPEGFRYLQQQDSYALLKDLWHNEVHSGTVGMFLPEDVNPMSNQAWGVTVTYEPIREDVYTRIFDYEHLIAERRAERQHHMQVEWLLPPHYDMEHHALHYPWIYKKSAADKGIINYEVVLLTTRGQLCLNFFGDYDQLDEMMKYMPELITSIHMHSGLQKYSGAIGAMGLNGKPSLLDAIYNSWLFVAVMLFLVLFVYGMQYFHKRYTPSRPRIIVDASLN</sequence>
<dbReference type="Pfam" id="PF09935">
    <property type="entry name" value="DUF2167"/>
    <property type="match status" value="1"/>
</dbReference>
<evidence type="ECO:0000313" key="3">
    <source>
        <dbReference type="EMBL" id="RAJ88196.1"/>
    </source>
</evidence>
<dbReference type="Proteomes" id="UP000249819">
    <property type="component" value="Unassembled WGS sequence"/>
</dbReference>
<keyword evidence="1" id="KW-0812">Transmembrane</keyword>
<feature type="transmembrane region" description="Helical" evidence="1">
    <location>
        <begin position="228"/>
        <end position="248"/>
    </location>
</feature>
<dbReference type="AlphaFoldDB" id="A0A327WFP9"/>
<keyword evidence="2" id="KW-0732">Signal</keyword>
<feature type="signal peptide" evidence="2">
    <location>
        <begin position="1"/>
        <end position="19"/>
    </location>
</feature>
<keyword evidence="1" id="KW-0472">Membrane</keyword>
<name>A0A327WFP9_9BACT</name>